<protein>
    <recommendedName>
        <fullName evidence="4">TRP C-terminal domain-containing protein</fullName>
    </recommendedName>
</protein>
<reference evidence="5 6" key="1">
    <citation type="journal article" date="2018" name="Mol. Biol. Evol.">
        <title>Broad Genomic Sampling Reveals a Smut Pathogenic Ancestry of the Fungal Clade Ustilaginomycotina.</title>
        <authorList>
            <person name="Kijpornyongpan T."/>
            <person name="Mondo S.J."/>
            <person name="Barry K."/>
            <person name="Sandor L."/>
            <person name="Lee J."/>
            <person name="Lipzen A."/>
            <person name="Pangilinan J."/>
            <person name="LaButti K."/>
            <person name="Hainaut M."/>
            <person name="Henrissat B."/>
            <person name="Grigoriev I.V."/>
            <person name="Spatafora J.W."/>
            <person name="Aime M.C."/>
        </authorList>
    </citation>
    <scope>NUCLEOTIDE SEQUENCE [LARGE SCALE GENOMIC DNA]</scope>
    <source>
        <strain evidence="5 6">MCA 4198</strain>
    </source>
</reference>
<feature type="transmembrane region" description="Helical" evidence="2">
    <location>
        <begin position="460"/>
        <end position="484"/>
    </location>
</feature>
<feature type="compositionally biased region" description="Low complexity" evidence="1">
    <location>
        <begin position="907"/>
        <end position="916"/>
    </location>
</feature>
<feature type="compositionally biased region" description="Basic and acidic residues" evidence="1">
    <location>
        <begin position="1210"/>
        <end position="1219"/>
    </location>
</feature>
<keyword evidence="2" id="KW-1133">Transmembrane helix</keyword>
<feature type="transmembrane region" description="Helical" evidence="2">
    <location>
        <begin position="266"/>
        <end position="295"/>
    </location>
</feature>
<feature type="compositionally biased region" description="Low complexity" evidence="1">
    <location>
        <begin position="1016"/>
        <end position="1025"/>
    </location>
</feature>
<feature type="compositionally biased region" description="Polar residues" evidence="1">
    <location>
        <begin position="808"/>
        <end position="829"/>
    </location>
</feature>
<feature type="transmembrane region" description="Helical" evidence="2">
    <location>
        <begin position="345"/>
        <end position="366"/>
    </location>
</feature>
<dbReference type="RefSeq" id="XP_025381300.1">
    <property type="nucleotide sequence ID" value="XM_025524719.1"/>
</dbReference>
<evidence type="ECO:0000313" key="6">
    <source>
        <dbReference type="Proteomes" id="UP000245768"/>
    </source>
</evidence>
<dbReference type="STRING" id="215250.A0A316YYC4"/>
<feature type="region of interest" description="Disordered" evidence="1">
    <location>
        <begin position="848"/>
        <end position="868"/>
    </location>
</feature>
<gene>
    <name evidence="5" type="ORF">FA10DRAFT_299419</name>
</gene>
<feature type="compositionally biased region" description="Low complexity" evidence="1">
    <location>
        <begin position="950"/>
        <end position="975"/>
    </location>
</feature>
<keyword evidence="3" id="KW-0732">Signal</keyword>
<proteinExistence type="predicted"/>
<dbReference type="GO" id="GO:0055085">
    <property type="term" value="P:transmembrane transport"/>
    <property type="evidence" value="ECO:0007669"/>
    <property type="project" value="TreeGrafter"/>
</dbReference>
<evidence type="ECO:0000256" key="1">
    <source>
        <dbReference type="SAM" id="MobiDB-lite"/>
    </source>
</evidence>
<evidence type="ECO:0000256" key="3">
    <source>
        <dbReference type="SAM" id="SignalP"/>
    </source>
</evidence>
<feature type="transmembrane region" description="Helical" evidence="2">
    <location>
        <begin position="663"/>
        <end position="684"/>
    </location>
</feature>
<feature type="transmembrane region" description="Helical" evidence="2">
    <location>
        <begin position="639"/>
        <end position="657"/>
    </location>
</feature>
<dbReference type="AlphaFoldDB" id="A0A316YYC4"/>
<dbReference type="Proteomes" id="UP000245768">
    <property type="component" value="Unassembled WGS sequence"/>
</dbReference>
<sequence>MRLAALSLLVVVLATLGLTTAQDTGTTLSASINNPSASATPASGATTASSSAPVPTSTSLSPINVGDAQVPYLVHNPLTNQGRHSGRPRSGPYFSGCSDSSLKYAQPGNRINVSSVYSQFDRDTRDSILGPRLPYSAGTLRIVGVGSIGNESYAFNNYVDSNNQSHGLLSAIQVSSKVLTFPVFFNYTYLCDRLYPTANDSQHPNVIPASCQYGPGQVSFGVDIPLNSSYDATTIWTEIRLTDPSSPALSIACIEVQSTPFYPSQWYWGLILWLPIALVISFFVLVSVASIATAITSRRKAFKNRAREGGAPRFVSDKLGPALVSALSGKGLVMSPSLLRFATPGCWDVIFHLQFIVAVAMFQVQWPDFAYEFFRQAAWSSLLGNVTLVQSDGEKYDLLSTVAKLPSGDIGEQMSTPTSPLYMNAAQPNVLVNLNNSHTGIEAFASSVGLYASDLYGTCLAIWLIIVAIIVAISVVAWIVDSSFQRFYEVRRRREEGGEIRLPSSPGIADHFGNGEKNFDRPHSTSSSGRRHHFFFGVSISRNTLGLHGKALHGNLVRALVLFHLPITILSTYQFSQPSSHSTVPIALAALSFAFFSLIAPLWLVWRIYRLPTDKLYEHVGTLLALGPMYHTYAPGSQLYCIIVLSRSLVLGIVTGAGQASGAAQAIIILLVEILVTLASSLWLPWGEGAMMGPINFIACVLRIVTCVLALLLTTLVGFGHEADGWLTYVILLVQGIYFATIALVLLVKIVEALVRLGWRVRFDEKTSGRTAGLGGAIRKIKKRKQKTLQLSRPAAGAPMARGLHPRPNSSGGASSHSGTPVMTNGSKIPMTHSRQASFASYLDQAALPRSQPSTLPRRPNSSGGKDFFGEGVYSAYLRGDANDEGNIMAAMPPTSPGPGPYRQLDSTSNPSSVNPSAPPTPSHSGFVRLGGGRATDAEPYASLPPAQRPSMPGAQSGAPGSSASPRRPRPTSQSGVIGVWDKDAIVRHGPPPADKRSSYHALQPQSPNEMSSTQAAAAAAAAANARKDTMPPGGARRGGLFGIRRSHHAVEDDGDSSDDSSDNETTWDHRASARGKGAWAGVARMSEALGVLRQRLGGQAPTPRRSALRNRADDDDDDEAITAAGGSLPPGATRGFEVVRAPATRMGGAAQKASQSPTDGTPVHNDDRATEADSTILSHHHVHTHNIGGRGPFGMLGADLQRAPSSAGHSDDGGEERFWLPPPTQIDSALGLDVSQRSGGEGVVHREG</sequence>
<dbReference type="GeneID" id="37046635"/>
<feature type="compositionally biased region" description="Polar residues" evidence="1">
    <location>
        <begin position="1004"/>
        <end position="1015"/>
    </location>
</feature>
<evidence type="ECO:0000256" key="2">
    <source>
        <dbReference type="SAM" id="Phobius"/>
    </source>
</evidence>
<feature type="chain" id="PRO_5016340120" description="TRP C-terminal domain-containing protein" evidence="3">
    <location>
        <begin position="22"/>
        <end position="1249"/>
    </location>
</feature>
<feature type="region of interest" description="Disordered" evidence="1">
    <location>
        <begin position="505"/>
        <end position="528"/>
    </location>
</feature>
<feature type="compositionally biased region" description="Acidic residues" evidence="1">
    <location>
        <begin position="1053"/>
        <end position="1063"/>
    </location>
</feature>
<dbReference type="GO" id="GO:0016020">
    <property type="term" value="C:membrane"/>
    <property type="evidence" value="ECO:0007669"/>
    <property type="project" value="TreeGrafter"/>
</dbReference>
<feature type="transmembrane region" description="Helical" evidence="2">
    <location>
        <begin position="696"/>
        <end position="720"/>
    </location>
</feature>
<feature type="region of interest" description="Disordered" evidence="1">
    <location>
        <begin position="781"/>
        <end position="829"/>
    </location>
</feature>
<feature type="region of interest" description="Disordered" evidence="1">
    <location>
        <begin position="885"/>
        <end position="1079"/>
    </location>
</feature>
<feature type="region of interest" description="Disordered" evidence="1">
    <location>
        <begin position="1198"/>
        <end position="1249"/>
    </location>
</feature>
<evidence type="ECO:0000313" key="5">
    <source>
        <dbReference type="EMBL" id="PWN94102.1"/>
    </source>
</evidence>
<dbReference type="EMBL" id="KZ819634">
    <property type="protein sequence ID" value="PWN94102.1"/>
    <property type="molecule type" value="Genomic_DNA"/>
</dbReference>
<dbReference type="InterPro" id="IPR010308">
    <property type="entry name" value="TRP_C"/>
</dbReference>
<dbReference type="InterPro" id="IPR040241">
    <property type="entry name" value="TRP_Flc/Pkd2-like"/>
</dbReference>
<feature type="region of interest" description="Disordered" evidence="1">
    <location>
        <begin position="36"/>
        <end position="61"/>
    </location>
</feature>
<feature type="domain" description="TRP C-terminal" evidence="4">
    <location>
        <begin position="342"/>
        <end position="760"/>
    </location>
</feature>
<feature type="compositionally biased region" description="Polar residues" evidence="1">
    <location>
        <begin position="851"/>
        <end position="864"/>
    </location>
</feature>
<feature type="transmembrane region" description="Helical" evidence="2">
    <location>
        <begin position="726"/>
        <end position="748"/>
    </location>
</feature>
<dbReference type="InParanoid" id="A0A316YYC4"/>
<dbReference type="Pfam" id="PF06011">
    <property type="entry name" value="TRP"/>
    <property type="match status" value="1"/>
</dbReference>
<dbReference type="PANTHER" id="PTHR31145:SF6">
    <property type="entry name" value="INTEGRAL MEMBRANE PROTEIN (AFU_ORTHOLOGUE AFUA_7G01610)"/>
    <property type="match status" value="1"/>
</dbReference>
<accession>A0A316YYC4</accession>
<keyword evidence="2" id="KW-0812">Transmembrane</keyword>
<organism evidence="5 6">
    <name type="scientific">Acaromyces ingoldii</name>
    <dbReference type="NCBI Taxonomy" id="215250"/>
    <lineage>
        <taxon>Eukaryota</taxon>
        <taxon>Fungi</taxon>
        <taxon>Dikarya</taxon>
        <taxon>Basidiomycota</taxon>
        <taxon>Ustilaginomycotina</taxon>
        <taxon>Exobasidiomycetes</taxon>
        <taxon>Exobasidiales</taxon>
        <taxon>Cryptobasidiaceae</taxon>
        <taxon>Acaromyces</taxon>
    </lineage>
</organism>
<keyword evidence="6" id="KW-1185">Reference proteome</keyword>
<name>A0A316YYC4_9BASI</name>
<keyword evidence="2" id="KW-0472">Membrane</keyword>
<dbReference type="OrthoDB" id="5312224at2759"/>
<evidence type="ECO:0000259" key="4">
    <source>
        <dbReference type="Pfam" id="PF06011"/>
    </source>
</evidence>
<feature type="region of interest" description="Disordered" evidence="1">
    <location>
        <begin position="1095"/>
        <end position="1169"/>
    </location>
</feature>
<feature type="compositionally biased region" description="Basic and acidic residues" evidence="1">
    <location>
        <begin position="513"/>
        <end position="523"/>
    </location>
</feature>
<feature type="transmembrane region" description="Helical" evidence="2">
    <location>
        <begin position="586"/>
        <end position="606"/>
    </location>
</feature>
<feature type="signal peptide" evidence="3">
    <location>
        <begin position="1"/>
        <end position="21"/>
    </location>
</feature>
<dbReference type="PANTHER" id="PTHR31145">
    <property type="entry name" value="INTEGRAL MEMBRANE PROTEIN (AFU_ORTHOLOGUE AFUA_7G01610)"/>
    <property type="match status" value="1"/>
</dbReference>